<keyword evidence="3" id="KW-1185">Reference proteome</keyword>
<organism evidence="2 3">
    <name type="scientific">Cochleicola gelatinilyticus</name>
    <dbReference type="NCBI Taxonomy" id="1763537"/>
    <lineage>
        <taxon>Bacteria</taxon>
        <taxon>Pseudomonadati</taxon>
        <taxon>Bacteroidota</taxon>
        <taxon>Flavobacteriia</taxon>
        <taxon>Flavobacteriales</taxon>
        <taxon>Flavobacteriaceae</taxon>
        <taxon>Cochleicola</taxon>
    </lineage>
</organism>
<name>A0A167H2T4_9FLAO</name>
<keyword evidence="1" id="KW-0175">Coiled coil</keyword>
<dbReference type="STRING" id="1763537.ULVI_11785"/>
<dbReference type="RefSeq" id="WP_068592980.1">
    <property type="nucleotide sequence ID" value="NZ_LRXL01000045.1"/>
</dbReference>
<proteinExistence type="predicted"/>
<reference evidence="2 3" key="1">
    <citation type="submission" date="2016-02" db="EMBL/GenBank/DDBJ databases">
        <title>Ulvibacter sp. LPB0005, isolated from Thais luteostoma.</title>
        <authorList>
            <person name="Shin S.-K."/>
            <person name="Yi H."/>
        </authorList>
    </citation>
    <scope>NUCLEOTIDE SEQUENCE [LARGE SCALE GENOMIC DNA]</scope>
    <source>
        <strain evidence="2 3">LPB0005</strain>
    </source>
</reference>
<comment type="caution">
    <text evidence="2">The sequence shown here is derived from an EMBL/GenBank/DDBJ whole genome shotgun (WGS) entry which is preliminary data.</text>
</comment>
<evidence type="ECO:0000313" key="2">
    <source>
        <dbReference type="EMBL" id="OAB78156.1"/>
    </source>
</evidence>
<protein>
    <recommendedName>
        <fullName evidence="4">Anti-sigma factor</fullName>
    </recommendedName>
</protein>
<accession>A0A167H2T4</accession>
<feature type="coiled-coil region" evidence="1">
    <location>
        <begin position="115"/>
        <end position="170"/>
    </location>
</feature>
<evidence type="ECO:0008006" key="4">
    <source>
        <dbReference type="Google" id="ProtNLM"/>
    </source>
</evidence>
<gene>
    <name evidence="2" type="ORF">ULVI_11785</name>
</gene>
<evidence type="ECO:0000313" key="3">
    <source>
        <dbReference type="Proteomes" id="UP000077013"/>
    </source>
</evidence>
<evidence type="ECO:0000256" key="1">
    <source>
        <dbReference type="SAM" id="Coils"/>
    </source>
</evidence>
<dbReference type="OrthoDB" id="1143801at2"/>
<sequence length="182" mass="20950">MKKDAIDELFKNLEGSFDIHETANGHQKRFLTKLQNKTTKEEPKNKTWWKPLSIAASIAVLLAVSSLFLKTTPTYAELASVSPEMKETQSFFTSTISEELQTLKSFNTTETKELVDDALYQLSILEEEYESLKIDLTESGNDKRVIYAMINNFQNRIELLQQVIETIEEIKTLKNYKDETTL</sequence>
<dbReference type="EMBL" id="LRXL01000045">
    <property type="protein sequence ID" value="OAB78156.1"/>
    <property type="molecule type" value="Genomic_DNA"/>
</dbReference>
<dbReference type="Proteomes" id="UP000077013">
    <property type="component" value="Unassembled WGS sequence"/>
</dbReference>
<dbReference type="AlphaFoldDB" id="A0A167H2T4"/>